<dbReference type="Pfam" id="PF02518">
    <property type="entry name" value="HATPase_c"/>
    <property type="match status" value="1"/>
</dbReference>
<evidence type="ECO:0000256" key="12">
    <source>
        <dbReference type="ARBA" id="ARBA00023012"/>
    </source>
</evidence>
<evidence type="ECO:0000256" key="1">
    <source>
        <dbReference type="ARBA" id="ARBA00000085"/>
    </source>
</evidence>
<feature type="domain" description="Histidine kinase" evidence="15">
    <location>
        <begin position="251"/>
        <end position="465"/>
    </location>
</feature>
<keyword evidence="5" id="KW-0597">Phosphoprotein</keyword>
<evidence type="ECO:0000313" key="17">
    <source>
        <dbReference type="EMBL" id="AFS77163.1"/>
    </source>
</evidence>
<keyword evidence="13 14" id="KW-0472">Membrane</keyword>
<dbReference type="eggNOG" id="COG2205">
    <property type="taxonomic scope" value="Bacteria"/>
</dbReference>
<dbReference type="GO" id="GO:0005524">
    <property type="term" value="F:ATP binding"/>
    <property type="evidence" value="ECO:0007669"/>
    <property type="project" value="UniProtKB-KW"/>
</dbReference>
<dbReference type="Pfam" id="PF23846">
    <property type="entry name" value="Cache_WalK"/>
    <property type="match status" value="1"/>
</dbReference>
<evidence type="ECO:0000256" key="6">
    <source>
        <dbReference type="ARBA" id="ARBA00022679"/>
    </source>
</evidence>
<evidence type="ECO:0000256" key="3">
    <source>
        <dbReference type="ARBA" id="ARBA00012438"/>
    </source>
</evidence>
<dbReference type="InterPro" id="IPR036890">
    <property type="entry name" value="HATPase_C_sf"/>
</dbReference>
<dbReference type="FunFam" id="3.30.565.10:FF:000006">
    <property type="entry name" value="Sensor histidine kinase WalK"/>
    <property type="match status" value="1"/>
</dbReference>
<dbReference type="GO" id="GO:0000155">
    <property type="term" value="F:phosphorelay sensor kinase activity"/>
    <property type="evidence" value="ECO:0007669"/>
    <property type="project" value="InterPro"/>
</dbReference>
<evidence type="ECO:0000256" key="11">
    <source>
        <dbReference type="ARBA" id="ARBA00022989"/>
    </source>
</evidence>
<sequence length="467" mass="52647">MQGIKRRWVYNYILIISSVLLLLEGAFIIFIKNYYYDSISQNLSNKVNTATDFYNKYLNNKLDTVGNIAEQLVKDFAHKEQLELQIIDTEGNIVMSSSGFVMYEKVTTGDYKSAIKGQSSNWTGINKETGEKIMSVSSPLKQGKNKVVGVVRYITSLEETDNVIKILIASSLIFIFIMLFLMLVLSMIFSKSIINPLNELNEVAKKMAQGQFSERVEKRYNDEIGELSDTLNYMAGEIVKTTQLKNEFISSISHELRTPLTSIKGWGETILTGGLEDKYEAEVGLKIIIKETTRLAQMVEELLDFSRIESGRIFLHLQQIDIVSELSDIVHITKLRGIKDGVTLEYTHQEEIPEIMADQNRLKQVFINILDNAIKFTDSGKKVYVDIYSDEENVIIKIKDEGAGINEEDLPKVKEKFYKGQSKKSGSGIGLAVCDEIIKLHNGTLDIESTLNVGTVVTITLPLITES</sequence>
<dbReference type="PROSITE" id="PS50109">
    <property type="entry name" value="HIS_KIN"/>
    <property type="match status" value="1"/>
</dbReference>
<protein>
    <recommendedName>
        <fullName evidence="3">histidine kinase</fullName>
        <ecNumber evidence="3">2.7.13.3</ecNumber>
    </recommendedName>
</protein>
<dbReference type="PANTHER" id="PTHR45528">
    <property type="entry name" value="SENSOR HISTIDINE KINASE CPXA"/>
    <property type="match status" value="1"/>
</dbReference>
<dbReference type="InterPro" id="IPR057640">
    <property type="entry name" value="Cache_WalK"/>
</dbReference>
<evidence type="ECO:0000259" key="15">
    <source>
        <dbReference type="PROSITE" id="PS50109"/>
    </source>
</evidence>
<evidence type="ECO:0000256" key="10">
    <source>
        <dbReference type="ARBA" id="ARBA00022840"/>
    </source>
</evidence>
<dbReference type="SUPFAM" id="SSF158472">
    <property type="entry name" value="HAMP domain-like"/>
    <property type="match status" value="1"/>
</dbReference>
<evidence type="ECO:0000259" key="16">
    <source>
        <dbReference type="PROSITE" id="PS50885"/>
    </source>
</evidence>
<dbReference type="InterPro" id="IPR004358">
    <property type="entry name" value="Sig_transdc_His_kin-like_C"/>
</dbReference>
<keyword evidence="7 14" id="KW-0812">Transmembrane</keyword>
<evidence type="ECO:0000256" key="8">
    <source>
        <dbReference type="ARBA" id="ARBA00022741"/>
    </source>
</evidence>
<dbReference type="Gene3D" id="3.30.450.20">
    <property type="entry name" value="PAS domain"/>
    <property type="match status" value="1"/>
</dbReference>
<dbReference type="Gene3D" id="6.10.340.10">
    <property type="match status" value="1"/>
</dbReference>
<dbReference type="AlphaFoldDB" id="K0ATH8"/>
<dbReference type="Gene3D" id="1.10.287.130">
    <property type="match status" value="1"/>
</dbReference>
<dbReference type="InterPro" id="IPR005467">
    <property type="entry name" value="His_kinase_dom"/>
</dbReference>
<dbReference type="CDD" id="cd06225">
    <property type="entry name" value="HAMP"/>
    <property type="match status" value="1"/>
</dbReference>
<dbReference type="InterPro" id="IPR050398">
    <property type="entry name" value="HssS/ArlS-like"/>
</dbReference>
<dbReference type="Gene3D" id="3.30.565.10">
    <property type="entry name" value="Histidine kinase-like ATPase, C-terminal domain"/>
    <property type="match status" value="1"/>
</dbReference>
<comment type="subcellular location">
    <subcellularLocation>
        <location evidence="2">Cell membrane</location>
        <topology evidence="2">Multi-pass membrane protein</topology>
    </subcellularLocation>
</comment>
<name>K0ATH8_GOTA9</name>
<dbReference type="InterPro" id="IPR003594">
    <property type="entry name" value="HATPase_dom"/>
</dbReference>
<keyword evidence="8" id="KW-0547">Nucleotide-binding</keyword>
<keyword evidence="11 14" id="KW-1133">Transmembrane helix</keyword>
<dbReference type="InterPro" id="IPR036097">
    <property type="entry name" value="HisK_dim/P_sf"/>
</dbReference>
<dbReference type="EMBL" id="CP003326">
    <property type="protein sequence ID" value="AFS77163.1"/>
    <property type="molecule type" value="Genomic_DNA"/>
</dbReference>
<accession>K0ATH8</accession>
<dbReference type="Pfam" id="PF00672">
    <property type="entry name" value="HAMP"/>
    <property type="match status" value="1"/>
</dbReference>
<evidence type="ECO:0000256" key="5">
    <source>
        <dbReference type="ARBA" id="ARBA00022553"/>
    </source>
</evidence>
<keyword evidence="10" id="KW-0067">ATP-binding</keyword>
<evidence type="ECO:0000256" key="13">
    <source>
        <dbReference type="ARBA" id="ARBA00023136"/>
    </source>
</evidence>
<dbReference type="PRINTS" id="PR00344">
    <property type="entry name" value="BCTRLSENSOR"/>
</dbReference>
<dbReference type="Proteomes" id="UP000006094">
    <property type="component" value="Chromosome"/>
</dbReference>
<dbReference type="InterPro" id="IPR003661">
    <property type="entry name" value="HisK_dim/P_dom"/>
</dbReference>
<keyword evidence="9 17" id="KW-0418">Kinase</keyword>
<keyword evidence="12" id="KW-0902">Two-component regulatory system</keyword>
<gene>
    <name evidence="17" type="ordered locus">Curi_c00820</name>
</gene>
<feature type="domain" description="HAMP" evidence="16">
    <location>
        <begin position="191"/>
        <end position="243"/>
    </location>
</feature>
<dbReference type="PATRIC" id="fig|1128398.3.peg.82"/>
<feature type="transmembrane region" description="Helical" evidence="14">
    <location>
        <begin position="166"/>
        <end position="189"/>
    </location>
</feature>
<dbReference type="GO" id="GO:0005886">
    <property type="term" value="C:plasma membrane"/>
    <property type="evidence" value="ECO:0007669"/>
    <property type="project" value="UniProtKB-SubCell"/>
</dbReference>
<dbReference type="FunFam" id="1.10.287.130:FF:000001">
    <property type="entry name" value="Two-component sensor histidine kinase"/>
    <property type="match status" value="1"/>
</dbReference>
<dbReference type="CDD" id="cd00082">
    <property type="entry name" value="HisKA"/>
    <property type="match status" value="1"/>
</dbReference>
<reference evidence="17 18" key="1">
    <citation type="journal article" date="2012" name="PLoS ONE">
        <title>The purine-utilizing bacterium Clostridium acidurici 9a: a genome-guided metabolic reconsideration.</title>
        <authorList>
            <person name="Hartwich K."/>
            <person name="Poehlein A."/>
            <person name="Daniel R."/>
        </authorList>
    </citation>
    <scope>NUCLEOTIDE SEQUENCE [LARGE SCALE GENOMIC DNA]</scope>
    <source>
        <strain evidence="18">ATCC 7906 / DSM 604 / BCRC 14475 / CIP 104303 / KCTC 5404 / NCIMB 10678 / 9a</strain>
    </source>
</reference>
<dbReference type="STRING" id="1128398.Curi_c00820"/>
<evidence type="ECO:0000313" key="18">
    <source>
        <dbReference type="Proteomes" id="UP000006094"/>
    </source>
</evidence>
<keyword evidence="4" id="KW-1003">Cell membrane</keyword>
<feature type="transmembrane region" description="Helical" evidence="14">
    <location>
        <begin position="12"/>
        <end position="31"/>
    </location>
</feature>
<dbReference type="SUPFAM" id="SSF47384">
    <property type="entry name" value="Homodimeric domain of signal transducing histidine kinase"/>
    <property type="match status" value="1"/>
</dbReference>
<keyword evidence="18" id="KW-1185">Reference proteome</keyword>
<dbReference type="InterPro" id="IPR003660">
    <property type="entry name" value="HAMP_dom"/>
</dbReference>
<evidence type="ECO:0000256" key="9">
    <source>
        <dbReference type="ARBA" id="ARBA00022777"/>
    </source>
</evidence>
<dbReference type="CDD" id="cd18773">
    <property type="entry name" value="PDC1_HK_sensor"/>
    <property type="match status" value="1"/>
</dbReference>
<dbReference type="SMART" id="SM00304">
    <property type="entry name" value="HAMP"/>
    <property type="match status" value="1"/>
</dbReference>
<dbReference type="SUPFAM" id="SSF55874">
    <property type="entry name" value="ATPase domain of HSP90 chaperone/DNA topoisomerase II/histidine kinase"/>
    <property type="match status" value="1"/>
</dbReference>
<evidence type="ECO:0000256" key="4">
    <source>
        <dbReference type="ARBA" id="ARBA00022475"/>
    </source>
</evidence>
<proteinExistence type="predicted"/>
<dbReference type="EC" id="2.7.13.3" evidence="3"/>
<dbReference type="PROSITE" id="PS50885">
    <property type="entry name" value="HAMP"/>
    <property type="match status" value="1"/>
</dbReference>
<evidence type="ECO:0000256" key="2">
    <source>
        <dbReference type="ARBA" id="ARBA00004651"/>
    </source>
</evidence>
<dbReference type="PANTHER" id="PTHR45528:SF1">
    <property type="entry name" value="SENSOR HISTIDINE KINASE CPXA"/>
    <property type="match status" value="1"/>
</dbReference>
<keyword evidence="6 17" id="KW-0808">Transferase</keyword>
<dbReference type="HOGENOM" id="CLU_000445_89_6_9"/>
<dbReference type="SMART" id="SM00388">
    <property type="entry name" value="HisKA"/>
    <property type="match status" value="1"/>
</dbReference>
<dbReference type="KEGG" id="cad:Curi_c00820"/>
<organism evidence="17 18">
    <name type="scientific">Gottschalkia acidurici (strain ATCC 7906 / DSM 604 / BCRC 14475 / CIP 104303 / KCTC 5404 / NCIMB 10678 / 9a)</name>
    <name type="common">Clostridium acidurici</name>
    <dbReference type="NCBI Taxonomy" id="1128398"/>
    <lineage>
        <taxon>Bacteria</taxon>
        <taxon>Bacillati</taxon>
        <taxon>Bacillota</taxon>
        <taxon>Tissierellia</taxon>
        <taxon>Tissierellales</taxon>
        <taxon>Gottschalkiaceae</taxon>
        <taxon>Gottschalkia</taxon>
    </lineage>
</organism>
<dbReference type="Pfam" id="PF00512">
    <property type="entry name" value="HisKA"/>
    <property type="match status" value="1"/>
</dbReference>
<evidence type="ECO:0000256" key="14">
    <source>
        <dbReference type="SAM" id="Phobius"/>
    </source>
</evidence>
<comment type="catalytic activity">
    <reaction evidence="1">
        <text>ATP + protein L-histidine = ADP + protein N-phospho-L-histidine.</text>
        <dbReference type="EC" id="2.7.13.3"/>
    </reaction>
</comment>
<dbReference type="SMART" id="SM00387">
    <property type="entry name" value="HATPase_c"/>
    <property type="match status" value="1"/>
</dbReference>
<evidence type="ECO:0000256" key="7">
    <source>
        <dbReference type="ARBA" id="ARBA00022692"/>
    </source>
</evidence>